<evidence type="ECO:0000313" key="1">
    <source>
        <dbReference type="EMBL" id="KAL2058454.1"/>
    </source>
</evidence>
<sequence>MKHLTLFIEAQANHNTWLPALEGLRIHLDTISHKELKVEFIDPRIDKPKKVLLIKWDPAFRHAWNDNIRHLVNNEILHNIRVGKMVDVGTGDEDDESPRTILITLFGEEADAEWLERIERRSEYLCRGRV</sequence>
<reference evidence="1 2" key="1">
    <citation type="submission" date="2024-09" db="EMBL/GenBank/DDBJ databases">
        <title>Rethinking Asexuality: The Enigmatic Case of Functional Sexual Genes in Lepraria (Stereocaulaceae).</title>
        <authorList>
            <person name="Doellman M."/>
            <person name="Sun Y."/>
            <person name="Barcenas-Pena A."/>
            <person name="Lumbsch H.T."/>
            <person name="Grewe F."/>
        </authorList>
    </citation>
    <scope>NUCLEOTIDE SEQUENCE [LARGE SCALE GENOMIC DNA]</scope>
    <source>
        <strain evidence="1 2">Grewe 0041</strain>
    </source>
</reference>
<evidence type="ECO:0000313" key="2">
    <source>
        <dbReference type="Proteomes" id="UP001590951"/>
    </source>
</evidence>
<gene>
    <name evidence="1" type="ORF">ABVK25_001182</name>
</gene>
<keyword evidence="2" id="KW-1185">Reference proteome</keyword>
<proteinExistence type="predicted"/>
<organism evidence="1 2">
    <name type="scientific">Lepraria finkii</name>
    <dbReference type="NCBI Taxonomy" id="1340010"/>
    <lineage>
        <taxon>Eukaryota</taxon>
        <taxon>Fungi</taxon>
        <taxon>Dikarya</taxon>
        <taxon>Ascomycota</taxon>
        <taxon>Pezizomycotina</taxon>
        <taxon>Lecanoromycetes</taxon>
        <taxon>OSLEUM clade</taxon>
        <taxon>Lecanoromycetidae</taxon>
        <taxon>Lecanorales</taxon>
        <taxon>Lecanorineae</taxon>
        <taxon>Stereocaulaceae</taxon>
        <taxon>Lepraria</taxon>
    </lineage>
</organism>
<accession>A0ABR4BKW5</accession>
<name>A0ABR4BKW5_9LECA</name>
<dbReference type="EMBL" id="JBHFEH010000002">
    <property type="protein sequence ID" value="KAL2058454.1"/>
    <property type="molecule type" value="Genomic_DNA"/>
</dbReference>
<protein>
    <submittedName>
        <fullName evidence="1">Uncharacterized protein</fullName>
    </submittedName>
</protein>
<comment type="caution">
    <text evidence="1">The sequence shown here is derived from an EMBL/GenBank/DDBJ whole genome shotgun (WGS) entry which is preliminary data.</text>
</comment>
<dbReference type="Proteomes" id="UP001590951">
    <property type="component" value="Unassembled WGS sequence"/>
</dbReference>